<protein>
    <recommendedName>
        <fullName evidence="4">Na(+)/drug antiporter</fullName>
    </recommendedName>
</protein>
<gene>
    <name evidence="2" type="ORF">GCM10007932_33180</name>
</gene>
<organism evidence="2 3">
    <name type="scientific">Vibrio penaeicida</name>
    <dbReference type="NCBI Taxonomy" id="104609"/>
    <lineage>
        <taxon>Bacteria</taxon>
        <taxon>Pseudomonadati</taxon>
        <taxon>Pseudomonadota</taxon>
        <taxon>Gammaproteobacteria</taxon>
        <taxon>Vibrionales</taxon>
        <taxon>Vibrionaceae</taxon>
        <taxon>Vibrio</taxon>
    </lineage>
</organism>
<dbReference type="PANTHER" id="PTHR42925:SF2">
    <property type="entry name" value="NA+ DRIVEN MULTIDRUG EFFLUX PUMP"/>
    <property type="match status" value="1"/>
</dbReference>
<keyword evidence="3" id="KW-1185">Reference proteome</keyword>
<comment type="caution">
    <text evidence="2">The sequence shown here is derived from an EMBL/GenBank/DDBJ whole genome shotgun (WGS) entry which is preliminary data.</text>
</comment>
<dbReference type="Pfam" id="PF01554">
    <property type="entry name" value="MatE"/>
    <property type="match status" value="1"/>
</dbReference>
<dbReference type="EMBL" id="BSNX01000041">
    <property type="protein sequence ID" value="GLQ73958.1"/>
    <property type="molecule type" value="Genomic_DNA"/>
</dbReference>
<proteinExistence type="predicted"/>
<dbReference type="GO" id="GO:0042910">
    <property type="term" value="F:xenobiotic transmembrane transporter activity"/>
    <property type="evidence" value="ECO:0007669"/>
    <property type="project" value="InterPro"/>
</dbReference>
<evidence type="ECO:0000256" key="1">
    <source>
        <dbReference type="SAM" id="Phobius"/>
    </source>
</evidence>
<feature type="transmembrane region" description="Helical" evidence="1">
    <location>
        <begin position="66"/>
        <end position="90"/>
    </location>
</feature>
<dbReference type="GO" id="GO:0016020">
    <property type="term" value="C:membrane"/>
    <property type="evidence" value="ECO:0007669"/>
    <property type="project" value="InterPro"/>
</dbReference>
<keyword evidence="1" id="KW-0812">Transmembrane</keyword>
<keyword evidence="1" id="KW-1133">Transmembrane helix</keyword>
<accession>A0AAV5NUS1</accession>
<name>A0AAV5NUS1_9VIBR</name>
<dbReference type="InterPro" id="IPR047135">
    <property type="entry name" value="YsiQ"/>
</dbReference>
<dbReference type="InterPro" id="IPR002528">
    <property type="entry name" value="MATE_fam"/>
</dbReference>
<dbReference type="Proteomes" id="UP001156690">
    <property type="component" value="Unassembled WGS sequence"/>
</dbReference>
<dbReference type="GO" id="GO:0015297">
    <property type="term" value="F:antiporter activity"/>
    <property type="evidence" value="ECO:0007669"/>
    <property type="project" value="InterPro"/>
</dbReference>
<dbReference type="AlphaFoldDB" id="A0AAV5NUS1"/>
<dbReference type="PANTHER" id="PTHR42925">
    <property type="entry name" value="MULTIDRUG AND TOXIN EFFLUX PROTEIN MATE FAMILY"/>
    <property type="match status" value="1"/>
</dbReference>
<evidence type="ECO:0000313" key="3">
    <source>
        <dbReference type="Proteomes" id="UP001156690"/>
    </source>
</evidence>
<feature type="transmembrane region" description="Helical" evidence="1">
    <location>
        <begin position="102"/>
        <end position="123"/>
    </location>
</feature>
<evidence type="ECO:0000313" key="2">
    <source>
        <dbReference type="EMBL" id="GLQ73958.1"/>
    </source>
</evidence>
<feature type="transmembrane region" description="Helical" evidence="1">
    <location>
        <begin position="143"/>
        <end position="164"/>
    </location>
</feature>
<reference evidence="3" key="1">
    <citation type="journal article" date="2019" name="Int. J. Syst. Evol. Microbiol.">
        <title>The Global Catalogue of Microorganisms (GCM) 10K type strain sequencing project: providing services to taxonomists for standard genome sequencing and annotation.</title>
        <authorList>
            <consortium name="The Broad Institute Genomics Platform"/>
            <consortium name="The Broad Institute Genome Sequencing Center for Infectious Disease"/>
            <person name="Wu L."/>
            <person name="Ma J."/>
        </authorList>
    </citation>
    <scope>NUCLEOTIDE SEQUENCE [LARGE SCALE GENOMIC DNA]</scope>
    <source>
        <strain evidence="3">NBRC 15640</strain>
    </source>
</reference>
<keyword evidence="1" id="KW-0472">Membrane</keyword>
<sequence>MTTQHLALKKGKSGYMNIALLKSALMIAIPVTLQTLFFSSKGLIDLMMIGQLSEENIAAMGVGSRALFVATILLSGVTAGGAMLVAQFHGARKEKRISQSTALTWLMTSLFAIAPMLLFATYGADIVGLSSGDDIVRHLGHQYLTITGISLLFIAYSTSIAAALRSTHQATLGNIRHPI</sequence>
<feature type="transmembrane region" description="Helical" evidence="1">
    <location>
        <begin position="20"/>
        <end position="38"/>
    </location>
</feature>
<evidence type="ECO:0008006" key="4">
    <source>
        <dbReference type="Google" id="ProtNLM"/>
    </source>
</evidence>